<reference evidence="1" key="1">
    <citation type="submission" date="2016-08" db="EMBL/GenBank/DDBJ databases">
        <title>VSG repertoire of Trypanosoma brucei EATRO 1125.</title>
        <authorList>
            <person name="Cross G.A."/>
        </authorList>
    </citation>
    <scope>NUCLEOTIDE SEQUENCE</scope>
    <source>
        <strain evidence="1">EATRO 1125</strain>
    </source>
</reference>
<accession>A0A1J0RD84</accession>
<dbReference type="EMBL" id="KX701845">
    <property type="protein sequence ID" value="APD75801.1"/>
    <property type="molecule type" value="Genomic_DNA"/>
</dbReference>
<name>A0A1J0RD84_9TRYP</name>
<dbReference type="AlphaFoldDB" id="A0A1J0RD84"/>
<organism evidence="1">
    <name type="scientific">Trypanosoma brucei</name>
    <dbReference type="NCBI Taxonomy" id="5691"/>
    <lineage>
        <taxon>Eukaryota</taxon>
        <taxon>Discoba</taxon>
        <taxon>Euglenozoa</taxon>
        <taxon>Kinetoplastea</taxon>
        <taxon>Metakinetoplastina</taxon>
        <taxon>Trypanosomatida</taxon>
        <taxon>Trypanosomatidae</taxon>
        <taxon>Trypanosoma</taxon>
    </lineage>
</organism>
<evidence type="ECO:0000313" key="1">
    <source>
        <dbReference type="EMBL" id="APD75801.1"/>
    </source>
</evidence>
<proteinExistence type="predicted"/>
<dbReference type="VEuPathDB" id="TriTrypDB:Tb427_000218800"/>
<sequence length="251" mass="26403">MLFAECTRQRSRHSLKAAQTAAAALTDLAFAGGMAAATRMLAQLQIANINAYDAGTEATKRDPVYPSTFATGLETKLCRITEAVKSPRAAPETTGAKNWQLVYHIVKTETATPRASKAATNGKATLCLSDNGACKDATNDGAFYSVQAGTIFTTAENTHEPKHGHNSAEAKKKTVWHTQSAGEAQMAAKLDSDAHTAIAAQTSNAPSCNPWDNTANQHFLKALAAAAAEQTTGDKVTAALANIKPQTITKT</sequence>
<protein>
    <submittedName>
        <fullName evidence="1">Variant surface glycoprotein 1125.5776</fullName>
    </submittedName>
</protein>